<proteinExistence type="predicted"/>
<comment type="caution">
    <text evidence="2">The sequence shown here is derived from an EMBL/GenBank/DDBJ whole genome shotgun (WGS) entry which is preliminary data.</text>
</comment>
<evidence type="ECO:0000256" key="1">
    <source>
        <dbReference type="SAM" id="SignalP"/>
    </source>
</evidence>
<evidence type="ECO:0000313" key="2">
    <source>
        <dbReference type="EMBL" id="CAI0394720.1"/>
    </source>
</evidence>
<name>A0AAV0IAP1_9ROSI</name>
<dbReference type="Proteomes" id="UP001154282">
    <property type="component" value="Unassembled WGS sequence"/>
</dbReference>
<accession>A0AAV0IAP1</accession>
<evidence type="ECO:0000313" key="3">
    <source>
        <dbReference type="Proteomes" id="UP001154282"/>
    </source>
</evidence>
<feature type="chain" id="PRO_5043505245" evidence="1">
    <location>
        <begin position="22"/>
        <end position="247"/>
    </location>
</feature>
<organism evidence="2 3">
    <name type="scientific">Linum tenue</name>
    <dbReference type="NCBI Taxonomy" id="586396"/>
    <lineage>
        <taxon>Eukaryota</taxon>
        <taxon>Viridiplantae</taxon>
        <taxon>Streptophyta</taxon>
        <taxon>Embryophyta</taxon>
        <taxon>Tracheophyta</taxon>
        <taxon>Spermatophyta</taxon>
        <taxon>Magnoliopsida</taxon>
        <taxon>eudicotyledons</taxon>
        <taxon>Gunneridae</taxon>
        <taxon>Pentapetalae</taxon>
        <taxon>rosids</taxon>
        <taxon>fabids</taxon>
        <taxon>Malpighiales</taxon>
        <taxon>Linaceae</taxon>
        <taxon>Linum</taxon>
    </lineage>
</organism>
<gene>
    <name evidence="2" type="ORF">LITE_LOCUS8422</name>
</gene>
<dbReference type="AlphaFoldDB" id="A0AAV0IAP1"/>
<reference evidence="2" key="1">
    <citation type="submission" date="2022-08" db="EMBL/GenBank/DDBJ databases">
        <authorList>
            <person name="Gutierrez-Valencia J."/>
        </authorList>
    </citation>
    <scope>NUCLEOTIDE SEQUENCE</scope>
</reference>
<sequence>MLGLSLIILSCCCIHLLIVFPEHSPELSSSPLPPPPLPPRGLIPPNRNNPTVSKIVDALLSRGNYSALVPDLVSKFAAAEVLCRIDGEITVFVPRDDSTYRFCESERPGVRIVTSRVDRESFGQRGRPLSHGSVRRTCGRESEIRIGTWRNVQAEVKDWNLYDDGRVLVHGFGGELTHNLVTAVERLTILGLVEQRRDPPGILCRSVPPELVNSFSYLRRVDGRWWDCDGQVVWYCQIPILLREILK</sequence>
<feature type="signal peptide" evidence="1">
    <location>
        <begin position="1"/>
        <end position="21"/>
    </location>
</feature>
<protein>
    <submittedName>
        <fullName evidence="2">Uncharacterized protein</fullName>
    </submittedName>
</protein>
<dbReference type="EMBL" id="CAMGYJ010000003">
    <property type="protein sequence ID" value="CAI0394720.1"/>
    <property type="molecule type" value="Genomic_DNA"/>
</dbReference>
<keyword evidence="3" id="KW-1185">Reference proteome</keyword>
<keyword evidence="1" id="KW-0732">Signal</keyword>